<organism evidence="1 2">
    <name type="scientific">Trichomalopsis sarcophagae</name>
    <dbReference type="NCBI Taxonomy" id="543379"/>
    <lineage>
        <taxon>Eukaryota</taxon>
        <taxon>Metazoa</taxon>
        <taxon>Ecdysozoa</taxon>
        <taxon>Arthropoda</taxon>
        <taxon>Hexapoda</taxon>
        <taxon>Insecta</taxon>
        <taxon>Pterygota</taxon>
        <taxon>Neoptera</taxon>
        <taxon>Endopterygota</taxon>
        <taxon>Hymenoptera</taxon>
        <taxon>Apocrita</taxon>
        <taxon>Proctotrupomorpha</taxon>
        <taxon>Chalcidoidea</taxon>
        <taxon>Pteromalidae</taxon>
        <taxon>Pteromalinae</taxon>
        <taxon>Trichomalopsis</taxon>
    </lineage>
</organism>
<keyword evidence="2" id="KW-1185">Reference proteome</keyword>
<dbReference type="AlphaFoldDB" id="A0A232F3F6"/>
<accession>A0A232F3F6</accession>
<sequence>QYIRIQPELARGSVVVGASQSTLSVRSTDKQSSPWSRADDRWPFVLVHEMLLDLFALAPRFRSSRDSW</sequence>
<dbReference type="Proteomes" id="UP000215335">
    <property type="component" value="Unassembled WGS sequence"/>
</dbReference>
<comment type="caution">
    <text evidence="1">The sequence shown here is derived from an EMBL/GenBank/DDBJ whole genome shotgun (WGS) entry which is preliminary data.</text>
</comment>
<proteinExistence type="predicted"/>
<reference evidence="1 2" key="1">
    <citation type="journal article" date="2017" name="Curr. Biol.">
        <title>The Evolution of Venom by Co-option of Single-Copy Genes.</title>
        <authorList>
            <person name="Martinson E.O."/>
            <person name="Mrinalini"/>
            <person name="Kelkar Y.D."/>
            <person name="Chang C.H."/>
            <person name="Werren J.H."/>
        </authorList>
    </citation>
    <scope>NUCLEOTIDE SEQUENCE [LARGE SCALE GENOMIC DNA]</scope>
    <source>
        <strain evidence="1 2">Alberta</strain>
        <tissue evidence="1">Whole body</tissue>
    </source>
</reference>
<name>A0A232F3F6_9HYME</name>
<gene>
    <name evidence="1" type="ORF">TSAR_002588</name>
</gene>
<evidence type="ECO:0000313" key="2">
    <source>
        <dbReference type="Proteomes" id="UP000215335"/>
    </source>
</evidence>
<dbReference type="EMBL" id="NNAY01001043">
    <property type="protein sequence ID" value="OXU25376.1"/>
    <property type="molecule type" value="Genomic_DNA"/>
</dbReference>
<feature type="non-terminal residue" evidence="1">
    <location>
        <position position="1"/>
    </location>
</feature>
<protein>
    <submittedName>
        <fullName evidence="1">Uncharacterized protein</fullName>
    </submittedName>
</protein>
<evidence type="ECO:0000313" key="1">
    <source>
        <dbReference type="EMBL" id="OXU25376.1"/>
    </source>
</evidence>